<gene>
    <name evidence="5" type="ORF">SBAD_LOCUS12683</name>
</gene>
<evidence type="ECO:0000313" key="7">
    <source>
        <dbReference type="WBParaSite" id="SBAD_0001309301-mRNA-1"/>
    </source>
</evidence>
<dbReference type="GO" id="GO:0005886">
    <property type="term" value="C:plasma membrane"/>
    <property type="evidence" value="ECO:0007669"/>
    <property type="project" value="TreeGrafter"/>
</dbReference>
<protein>
    <submittedName>
        <fullName evidence="7">G_PROTEIN_RECEP_F1_2 domain-containing protein</fullName>
    </submittedName>
</protein>
<dbReference type="PANTHER" id="PTHR23112:SF47">
    <property type="entry name" value="G-PROTEIN COUPLED RECEPTOR 157"/>
    <property type="match status" value="1"/>
</dbReference>
<dbReference type="GO" id="GO:0004930">
    <property type="term" value="F:G protein-coupled receptor activity"/>
    <property type="evidence" value="ECO:0007669"/>
    <property type="project" value="TreeGrafter"/>
</dbReference>
<organism evidence="7">
    <name type="scientific">Soboliphyme baturini</name>
    <dbReference type="NCBI Taxonomy" id="241478"/>
    <lineage>
        <taxon>Eukaryota</taxon>
        <taxon>Metazoa</taxon>
        <taxon>Ecdysozoa</taxon>
        <taxon>Nematoda</taxon>
        <taxon>Enoplea</taxon>
        <taxon>Dorylaimia</taxon>
        <taxon>Dioctophymatida</taxon>
        <taxon>Dioctophymatoidea</taxon>
        <taxon>Soboliphymatidae</taxon>
        <taxon>Soboliphyme</taxon>
    </lineage>
</organism>
<sequence length="173" mass="20052">MLISGKLWELAADAVIPTLYWLSRRYLGKQQLKVSNKALRRTSNLVNRVNMKLLLIPLAFLVMRMWGTIRYLLYIADQIEAEQNCVLRTLHGFGDSFQGGTNCLLFCFMSDTIRRRLCFGWKKFRTHSSSELDTTTRSCIKPIRYGKSEIDTPRSQFYLEIDKLPADLLIGVH</sequence>
<evidence type="ECO:0000256" key="2">
    <source>
        <dbReference type="ARBA" id="ARBA00022692"/>
    </source>
</evidence>
<accession>A0A183J9Y5</accession>
<dbReference type="OrthoDB" id="100006at2759"/>
<dbReference type="GO" id="GO:0007189">
    <property type="term" value="P:adenylate cyclase-activating G protein-coupled receptor signaling pathway"/>
    <property type="evidence" value="ECO:0007669"/>
    <property type="project" value="TreeGrafter"/>
</dbReference>
<evidence type="ECO:0000256" key="1">
    <source>
        <dbReference type="ARBA" id="ARBA00004141"/>
    </source>
</evidence>
<evidence type="ECO:0000313" key="5">
    <source>
        <dbReference type="EMBL" id="VDP50868.1"/>
    </source>
</evidence>
<dbReference type="Proteomes" id="UP000270296">
    <property type="component" value="Unassembled WGS sequence"/>
</dbReference>
<proteinExistence type="predicted"/>
<dbReference type="AlphaFoldDB" id="A0A183J9Y5"/>
<keyword evidence="6" id="KW-1185">Reference proteome</keyword>
<keyword evidence="3" id="KW-1133">Transmembrane helix</keyword>
<dbReference type="WBParaSite" id="SBAD_0001309301-mRNA-1">
    <property type="protein sequence ID" value="SBAD_0001309301-mRNA-1"/>
    <property type="gene ID" value="SBAD_0001309301"/>
</dbReference>
<evidence type="ECO:0000256" key="4">
    <source>
        <dbReference type="ARBA" id="ARBA00023136"/>
    </source>
</evidence>
<evidence type="ECO:0000256" key="3">
    <source>
        <dbReference type="ARBA" id="ARBA00022989"/>
    </source>
</evidence>
<reference evidence="7" key="1">
    <citation type="submission" date="2016-06" db="UniProtKB">
        <authorList>
            <consortium name="WormBaseParasite"/>
        </authorList>
    </citation>
    <scope>IDENTIFICATION</scope>
</reference>
<dbReference type="PANTHER" id="PTHR23112">
    <property type="entry name" value="G PROTEIN-COUPLED RECEPTOR 157-RELATED"/>
    <property type="match status" value="1"/>
</dbReference>
<keyword evidence="2" id="KW-0812">Transmembrane</keyword>
<evidence type="ECO:0000313" key="6">
    <source>
        <dbReference type="Proteomes" id="UP000270296"/>
    </source>
</evidence>
<keyword evidence="4" id="KW-0472">Membrane</keyword>
<dbReference type="EMBL" id="UZAM01018482">
    <property type="protein sequence ID" value="VDP50868.1"/>
    <property type="molecule type" value="Genomic_DNA"/>
</dbReference>
<name>A0A183J9Y5_9BILA</name>
<reference evidence="5 6" key="2">
    <citation type="submission" date="2018-11" db="EMBL/GenBank/DDBJ databases">
        <authorList>
            <consortium name="Pathogen Informatics"/>
        </authorList>
    </citation>
    <scope>NUCLEOTIDE SEQUENCE [LARGE SCALE GENOMIC DNA]</scope>
</reference>
<comment type="subcellular location">
    <subcellularLocation>
        <location evidence="1">Membrane</location>
        <topology evidence="1">Multi-pass membrane protein</topology>
    </subcellularLocation>
</comment>